<evidence type="ECO:0000256" key="1">
    <source>
        <dbReference type="ARBA" id="ARBA00010832"/>
    </source>
</evidence>
<keyword evidence="4" id="KW-1185">Reference proteome</keyword>
<dbReference type="Pfam" id="PF04809">
    <property type="entry name" value="HupH_C"/>
    <property type="match status" value="1"/>
</dbReference>
<dbReference type="Proteomes" id="UP000266313">
    <property type="component" value="Chromosome"/>
</dbReference>
<gene>
    <name evidence="3" type="ORF">sS8_0872</name>
</gene>
<feature type="domain" description="HupH hydrogenase expression protein C-terminal" evidence="2">
    <location>
        <begin position="161"/>
        <end position="276"/>
    </location>
</feature>
<evidence type="ECO:0000313" key="4">
    <source>
        <dbReference type="Proteomes" id="UP000266313"/>
    </source>
</evidence>
<protein>
    <submittedName>
        <fullName evidence="3">Putative hydrogenase expression/formation protein</fullName>
    </submittedName>
</protein>
<dbReference type="Gene3D" id="3.30.1370.140">
    <property type="entry name" value="HupH hydrogenase expression protein, C-terminal domain"/>
    <property type="match status" value="2"/>
</dbReference>
<dbReference type="EMBL" id="AP017928">
    <property type="protein sequence ID" value="BBA32837.1"/>
    <property type="molecule type" value="Genomic_DNA"/>
</dbReference>
<evidence type="ECO:0000259" key="2">
    <source>
        <dbReference type="Pfam" id="PF04809"/>
    </source>
</evidence>
<dbReference type="AlphaFoldDB" id="A0A250KMQ7"/>
<name>A0A250KMQ7_9GAMM</name>
<comment type="similarity">
    <text evidence="1">Belongs to the HupH/HyaF family.</text>
</comment>
<dbReference type="InterPro" id="IPR038527">
    <property type="entry name" value="HupH_C_sf"/>
</dbReference>
<proteinExistence type="inferred from homology"/>
<dbReference type="InterPro" id="IPR006894">
    <property type="entry name" value="HupH_Hydgase_express_prot_C"/>
</dbReference>
<accession>A0A250KMQ7</accession>
<sequence length="280" mass="31106">MLVQHSPVATENAAPVTPHDDPECGYLAMPQGMQSFTMPMPGEIPATRAGIAALRRLSESLSARLNDLDSDRMALDSYDEETRRFLDQVLGNGEVSALIDTDDVRWAIRESVFIGIWRLREFRAGGTVRDYLEVGPVPSVLRDAGTWNAAVDRPRSLPDGLMNAPSLLAEVFAKSDAFEEGRREVLNLSLLPMTEHDLAYLVEALGLAGVSILSKGYGDCRIRLTGLPNVWWVQYFNASDQMILNTLEITRIPQAAQAAREDFEDSLQRIDELLTMLRES</sequence>
<evidence type="ECO:0000313" key="3">
    <source>
        <dbReference type="EMBL" id="BBA32837.1"/>
    </source>
</evidence>
<reference evidence="3 4" key="1">
    <citation type="submission" date="2016-12" db="EMBL/GenBank/DDBJ databases">
        <title>Genome sequencing of Methylocaldum marinum.</title>
        <authorList>
            <person name="Takeuchi M."/>
            <person name="Kamagata Y."/>
            <person name="Hiraoka S."/>
            <person name="Oshima K."/>
            <person name="Hattori M."/>
            <person name="Iwasaki W."/>
        </authorList>
    </citation>
    <scope>NUCLEOTIDE SEQUENCE [LARGE SCALE GENOMIC DNA]</scope>
    <source>
        <strain evidence="3 4">S8</strain>
    </source>
</reference>
<dbReference type="KEGG" id="mmai:sS8_0872"/>
<organism evidence="3 4">
    <name type="scientific">Methylocaldum marinum</name>
    <dbReference type="NCBI Taxonomy" id="1432792"/>
    <lineage>
        <taxon>Bacteria</taxon>
        <taxon>Pseudomonadati</taxon>
        <taxon>Pseudomonadota</taxon>
        <taxon>Gammaproteobacteria</taxon>
        <taxon>Methylococcales</taxon>
        <taxon>Methylococcaceae</taxon>
        <taxon>Methylocaldum</taxon>
    </lineage>
</organism>